<dbReference type="InParanoid" id="A0A0L1P644"/>
<dbReference type="InterPro" id="IPR043519">
    <property type="entry name" value="NT_sf"/>
</dbReference>
<gene>
    <name evidence="2" type="ORF">EDEG_05099</name>
</gene>
<protein>
    <submittedName>
        <fullName evidence="2">Uncharacterized protein</fullName>
    </submittedName>
</protein>
<keyword evidence="1" id="KW-0175">Coiled coil</keyword>
<accession>A0A0L1P644</accession>
<keyword evidence="3" id="KW-1185">Reference proteome</keyword>
<name>A0A0L1P644_EDHAE</name>
<feature type="coiled-coil region" evidence="1">
    <location>
        <begin position="99"/>
        <end position="126"/>
    </location>
</feature>
<feature type="non-terminal residue" evidence="2">
    <location>
        <position position="476"/>
    </location>
</feature>
<proteinExistence type="predicted"/>
<dbReference type="EMBL" id="AFBI03000071">
    <property type="protein sequence ID" value="KNH48520.1"/>
    <property type="molecule type" value="Genomic_DNA"/>
</dbReference>
<dbReference type="Proteomes" id="UP000003163">
    <property type="component" value="Unassembled WGS sequence"/>
</dbReference>
<evidence type="ECO:0000313" key="3">
    <source>
        <dbReference type="Proteomes" id="UP000003163"/>
    </source>
</evidence>
<dbReference type="SUPFAM" id="SSF81301">
    <property type="entry name" value="Nucleotidyltransferase"/>
    <property type="match status" value="1"/>
</dbReference>
<reference evidence="3" key="2">
    <citation type="submission" date="2015-07" db="EMBL/GenBank/DDBJ databases">
        <title>Contrasting host-pathogen interactions and genome evolution in two generalist and specialist microsporidian pathogens of mosquitoes.</title>
        <authorList>
            <consortium name="The Broad Institute Genomics Platform"/>
            <consortium name="The Broad Institute Genome Sequencing Center for Infectious Disease"/>
            <person name="Cuomo C.A."/>
            <person name="Sanscrainte N.D."/>
            <person name="Goldberg J.M."/>
            <person name="Heiman D."/>
            <person name="Young S."/>
            <person name="Zeng Q."/>
            <person name="Becnel J.J."/>
            <person name="Birren B.W."/>
        </authorList>
    </citation>
    <scope>NUCLEOTIDE SEQUENCE [LARGE SCALE GENOMIC DNA]</scope>
    <source>
        <strain evidence="3">USNM 41457</strain>
    </source>
</reference>
<dbReference type="AlphaFoldDB" id="A0A0L1P644"/>
<reference evidence="2 3" key="1">
    <citation type="submission" date="2011-08" db="EMBL/GenBank/DDBJ databases">
        <authorList>
            <person name="Liu Z.J."/>
            <person name="Shi F.L."/>
            <person name="Lu J.Q."/>
            <person name="Li M."/>
            <person name="Wang Z.L."/>
        </authorList>
    </citation>
    <scope>NUCLEOTIDE SEQUENCE [LARGE SCALE GENOMIC DNA]</scope>
    <source>
        <strain evidence="2 3">USNM 41457</strain>
    </source>
</reference>
<evidence type="ECO:0000256" key="1">
    <source>
        <dbReference type="SAM" id="Coils"/>
    </source>
</evidence>
<organism evidence="2 3">
    <name type="scientific">Edhazardia aedis (strain USNM 41457)</name>
    <name type="common">Microsporidian parasite</name>
    <dbReference type="NCBI Taxonomy" id="1003232"/>
    <lineage>
        <taxon>Eukaryota</taxon>
        <taxon>Fungi</taxon>
        <taxon>Fungi incertae sedis</taxon>
        <taxon>Microsporidia</taxon>
        <taxon>Edhazardia</taxon>
    </lineage>
</organism>
<sequence>MILEIYKQIEKNIPKMCDENDYIEDLPDYSIYDNFFTYKASQLRSETESNQKKIEAARIGSILKDKMNARVAITGSTFYNTDLRGGDLDLVILTDSKLIEMYDQLVEDLENANNNKEKDINIDINDENCIGFDIEMMEIADCQEFDKNDKENDINPKNTNIESCLILEKHNQHDKNVLISSNKVFKSYLEDKTTKKDDINSNIISKNDLKSNVKVADREKVNNIDKFNSLTIKDNEITFWSTKKENLNRERYFFDPKQANTTNKGNKYRQDQNLKTFKTLNLSQFTIHNALIAKDQLFLNTSVNKPNNSMSTKNDNHTQLNQLNKVHNEKSNKNLDLYFNTVKKSEQNNNLAKIKLDKNKFLPNSKKFIQESTVNTESLQIKLNRDAHDLSKVETKISDISYKIAEEKYETSPSSTYLKKDTNENTYIIKNIESDKIEDQKTRIDHFDIIRISTIQINVGKSDQESIFSIQNEHNN</sequence>
<dbReference type="VEuPathDB" id="MicrosporidiaDB:EDEG_05099"/>
<evidence type="ECO:0000313" key="2">
    <source>
        <dbReference type="EMBL" id="KNH48520.1"/>
    </source>
</evidence>
<comment type="caution">
    <text evidence="2">The sequence shown here is derived from an EMBL/GenBank/DDBJ whole genome shotgun (WGS) entry which is preliminary data.</text>
</comment>